<dbReference type="OrthoDB" id="2374335at2759"/>
<evidence type="ECO:0000313" key="5">
    <source>
        <dbReference type="EMBL" id="TGZ71208.1"/>
    </source>
</evidence>
<sequence length="521" mass="57014">MVWVVLLDEQLNLLRPHDTISDRSCFALCKTLAKRVISGLCSGVTDSCVTVVQPNWSDDSPKLTTFSNNVPTLHLAIDQLEEPSPIVQQKLNDLVLWTLTEVFRYWGPSATIQILLFTDGGASPFLHPAPGDNVASSQFPRLPKVAQSNASLTVITLSNDQVSPDILRIYRQFLPQSSILSWKKYQPTNGGAPLTEDDLGPFADYCLRTCLVSHGFDRNCEVSLRCGHLNSSVQLAPVLRIADYGSSESPTSLRLEIFGFLHTSDLSNPPVVSRHHVSNVSNENRTPFLQLLMSALQETKTVAMCSIYAGETNSSAAGTCTKSTHADGRNDAANLLRHGFVHQVDPKVSILMLSVFPKDCIGLPWLGQFQHLAPVEDFAGVQLYDDREGSSPFPVLVPDRLSYGTLSDSNVGQNRAASAGGEPFRYVSWVSPTSLLSEVNKVLRLGRRLPEKSAIFFKELARLRSAALAYGCPELLVHVAHLTESAHATENPVGQAQSDAVRVHLDTMNRMLSEAAAQLDD</sequence>
<evidence type="ECO:0000259" key="4">
    <source>
        <dbReference type="Pfam" id="PF20504"/>
    </source>
</evidence>
<evidence type="ECO:0000256" key="1">
    <source>
        <dbReference type="ARBA" id="ARBA00004123"/>
    </source>
</evidence>
<proteinExistence type="predicted"/>
<dbReference type="InterPro" id="IPR046471">
    <property type="entry name" value="IntS14_C"/>
</dbReference>
<gene>
    <name evidence="5" type="ORF">CRM22_002771</name>
</gene>
<organism evidence="5 6">
    <name type="scientific">Opisthorchis felineus</name>
    <dbReference type="NCBI Taxonomy" id="147828"/>
    <lineage>
        <taxon>Eukaryota</taxon>
        <taxon>Metazoa</taxon>
        <taxon>Spiralia</taxon>
        <taxon>Lophotrochozoa</taxon>
        <taxon>Platyhelminthes</taxon>
        <taxon>Trematoda</taxon>
        <taxon>Digenea</taxon>
        <taxon>Opisthorchiida</taxon>
        <taxon>Opisthorchiata</taxon>
        <taxon>Opisthorchiidae</taxon>
        <taxon>Opisthorchis</taxon>
    </lineage>
</organism>
<dbReference type="InterPro" id="IPR039841">
    <property type="entry name" value="INTS14"/>
</dbReference>
<dbReference type="Pfam" id="PF20504">
    <property type="entry name" value="IntS14_C"/>
    <property type="match status" value="1"/>
</dbReference>
<protein>
    <recommendedName>
        <fullName evidence="7">Integrator complex subunit 14</fullName>
    </recommendedName>
</protein>
<accession>A0A4S2MAH7</accession>
<keyword evidence="2" id="KW-0539">Nucleus</keyword>
<dbReference type="STRING" id="147828.A0A4S2MAH7"/>
<comment type="caution">
    <text evidence="5">The sequence shown here is derived from an EMBL/GenBank/DDBJ whole genome shotgun (WGS) entry which is preliminary data.</text>
</comment>
<dbReference type="Proteomes" id="UP000308267">
    <property type="component" value="Unassembled WGS sequence"/>
</dbReference>
<reference evidence="5 6" key="1">
    <citation type="journal article" date="2019" name="BMC Genomics">
        <title>New insights from Opisthorchis felineus genome: update on genomics of the epidemiologically important liver flukes.</title>
        <authorList>
            <person name="Ershov N.I."/>
            <person name="Mordvinov V.A."/>
            <person name="Prokhortchouk E.B."/>
            <person name="Pakharukova M.Y."/>
            <person name="Gunbin K.V."/>
            <person name="Ustyantsev K."/>
            <person name="Genaev M.A."/>
            <person name="Blinov A.G."/>
            <person name="Mazur A."/>
            <person name="Boulygina E."/>
            <person name="Tsygankova S."/>
            <person name="Khrameeva E."/>
            <person name="Chekanov N."/>
            <person name="Fan G."/>
            <person name="Xiao A."/>
            <person name="Zhang H."/>
            <person name="Xu X."/>
            <person name="Yang H."/>
            <person name="Solovyev V."/>
            <person name="Lee S.M."/>
            <person name="Liu X."/>
            <person name="Afonnikov D.A."/>
            <person name="Skryabin K.G."/>
        </authorList>
    </citation>
    <scope>NUCLEOTIDE SEQUENCE [LARGE SCALE GENOMIC DNA]</scope>
    <source>
        <strain evidence="5">AK-0245</strain>
        <tissue evidence="5">Whole organism</tissue>
    </source>
</reference>
<keyword evidence="6" id="KW-1185">Reference proteome</keyword>
<feature type="domain" description="Integrator complex subunit 14 beta-barrel" evidence="3">
    <location>
        <begin position="221"/>
        <end position="285"/>
    </location>
</feature>
<evidence type="ECO:0000256" key="2">
    <source>
        <dbReference type="ARBA" id="ARBA00023242"/>
    </source>
</evidence>
<dbReference type="PANTHER" id="PTHR13532:SF3">
    <property type="entry name" value="INTEGRATOR COMPLEX SUBUNIT 14"/>
    <property type="match status" value="1"/>
</dbReference>
<dbReference type="Pfam" id="PF19435">
    <property type="entry name" value="IntS14_b-barrel"/>
    <property type="match status" value="1"/>
</dbReference>
<dbReference type="EMBL" id="SJOL01004800">
    <property type="protein sequence ID" value="TGZ71208.1"/>
    <property type="molecule type" value="Genomic_DNA"/>
</dbReference>
<dbReference type="AlphaFoldDB" id="A0A4S2MAH7"/>
<evidence type="ECO:0000313" key="6">
    <source>
        <dbReference type="Proteomes" id="UP000308267"/>
    </source>
</evidence>
<dbReference type="InterPro" id="IPR045814">
    <property type="entry name" value="IntS14_b-barrel"/>
</dbReference>
<dbReference type="PANTHER" id="PTHR13532">
    <property type="match status" value="1"/>
</dbReference>
<comment type="subcellular location">
    <subcellularLocation>
        <location evidence="1">Nucleus</location>
    </subcellularLocation>
</comment>
<feature type="domain" description="Integrator complex subunit 14 C-terminal" evidence="4">
    <location>
        <begin position="427"/>
        <end position="485"/>
    </location>
</feature>
<dbReference type="GO" id="GO:0032039">
    <property type="term" value="C:integrator complex"/>
    <property type="evidence" value="ECO:0007669"/>
    <property type="project" value="InterPro"/>
</dbReference>
<name>A0A4S2MAH7_OPIFE</name>
<dbReference type="GO" id="GO:0034472">
    <property type="term" value="P:snRNA 3'-end processing"/>
    <property type="evidence" value="ECO:0007669"/>
    <property type="project" value="TreeGrafter"/>
</dbReference>
<evidence type="ECO:0000259" key="3">
    <source>
        <dbReference type="Pfam" id="PF19435"/>
    </source>
</evidence>
<evidence type="ECO:0008006" key="7">
    <source>
        <dbReference type="Google" id="ProtNLM"/>
    </source>
</evidence>